<dbReference type="EMBL" id="CP096142">
    <property type="protein sequence ID" value="UXA64540.1"/>
    <property type="molecule type" value="Genomic_DNA"/>
</dbReference>
<evidence type="ECO:0000313" key="2">
    <source>
        <dbReference type="Proteomes" id="UP001058381"/>
    </source>
</evidence>
<organism evidence="1 2">
    <name type="scientific">Xanthomonas prunicola</name>
    <dbReference type="NCBI Taxonomy" id="2053930"/>
    <lineage>
        <taxon>Bacteria</taxon>
        <taxon>Pseudomonadati</taxon>
        <taxon>Pseudomonadota</taxon>
        <taxon>Gammaproteobacteria</taxon>
        <taxon>Lysobacterales</taxon>
        <taxon>Lysobacteraceae</taxon>
        <taxon>Xanthomonas</taxon>
    </lineage>
</organism>
<evidence type="ECO:0000313" key="1">
    <source>
        <dbReference type="EMBL" id="UXA64540.1"/>
    </source>
</evidence>
<proteinExistence type="predicted"/>
<name>A0A9Q9J106_9XANT</name>
<protein>
    <submittedName>
        <fullName evidence="1">Uncharacterized protein</fullName>
    </submittedName>
</protein>
<dbReference type="GeneID" id="75152999"/>
<dbReference type="AlphaFoldDB" id="A0A9Q9J106"/>
<dbReference type="RefSeq" id="WP_133125613.1">
    <property type="nucleotide sequence ID" value="NZ_CP094827.1"/>
</dbReference>
<sequence>MVDAPVPEWAFVHRKALASGSGLPVSRVFSALSGIDVAFNAEFSSNADDLCRDEQGIGRVSE</sequence>
<gene>
    <name evidence="1" type="ORF">M0D43_16560</name>
</gene>
<dbReference type="Proteomes" id="UP001058381">
    <property type="component" value="Chromosome"/>
</dbReference>
<accession>A0A9Q9J106</accession>
<reference evidence="1" key="1">
    <citation type="submission" date="2022-04" db="EMBL/GenBank/DDBJ databases">
        <title>Xanthomonas prunicola pv. tritici, a pathogen causing a previously unreported foliar disease of wheat.</title>
        <authorList>
            <person name="Clavijo F."/>
            <person name="Curland R.D."/>
            <person name="Dill-Macky R."/>
            <person name="Pereyra S."/>
            <person name="Roman-Reyna V."/>
            <person name="Siri M.I."/>
        </authorList>
    </citation>
    <scope>NUCLEOTIDE SEQUENCE</scope>
    <source>
        <strain evidence="1">CIX249</strain>
    </source>
</reference>